<keyword evidence="5 9" id="KW-0297">G-protein coupled receptor</keyword>
<dbReference type="PANTHER" id="PTHR24248:SF204">
    <property type="entry name" value="HISTAMINE H1 RECEPTOR"/>
    <property type="match status" value="1"/>
</dbReference>
<feature type="transmembrane region" description="Helical" evidence="10">
    <location>
        <begin position="62"/>
        <end position="88"/>
    </location>
</feature>
<dbReference type="PROSITE" id="PS50262">
    <property type="entry name" value="G_PROTEIN_RECEP_F1_2"/>
    <property type="match status" value="1"/>
</dbReference>
<evidence type="ECO:0000256" key="8">
    <source>
        <dbReference type="ARBA" id="ARBA00023224"/>
    </source>
</evidence>
<sequence length="376" mass="43546">MASSMENSSNLKQQDELYLTITWDKILIGIVLYMVTLVTILGNILVLVAVKINRRLQTTFNYYIVNLAITDVAVGLTAMSFQATFIVFGRWPFGEVLCALWIFFDYGMTFVSVFTLILISIDRFWSIAWALQYRHRHTKRKGFMLLLWVPAWIADRVRYSEPGVCFWDPSLNKEFVFIVAILGHHGPYCIMIFCYTYVFIFMRKRSKITDVSFKSDTKTVTQTITVSTVSNDYNEPSTSKVTNVVKINVKPKQSKSLSQNQFESKFSNHLEVPTTKYGSSEKGISQSKQSNRMAKDRRAFITLTYILFGYAILWLPFHIVFDISIVDPALVPEQVLNLAFWMAYINSTLNPLLYNFSSPDFRKTFKQLLMKCWPFK</sequence>
<comment type="similarity">
    <text evidence="9">Belongs to the G-protein coupled receptor 1 family.</text>
</comment>
<evidence type="ECO:0000256" key="1">
    <source>
        <dbReference type="ARBA" id="ARBA00004651"/>
    </source>
</evidence>
<evidence type="ECO:0000256" key="7">
    <source>
        <dbReference type="ARBA" id="ARBA00023170"/>
    </source>
</evidence>
<keyword evidence="7 9" id="KW-0675">Receptor</keyword>
<evidence type="ECO:0000256" key="3">
    <source>
        <dbReference type="ARBA" id="ARBA00022692"/>
    </source>
</evidence>
<dbReference type="PROSITE" id="PS00237">
    <property type="entry name" value="G_PROTEIN_RECEP_F1_1"/>
    <property type="match status" value="1"/>
</dbReference>
<dbReference type="SUPFAM" id="SSF81321">
    <property type="entry name" value="Family A G protein-coupled receptor-like"/>
    <property type="match status" value="1"/>
</dbReference>
<dbReference type="PRINTS" id="PR00237">
    <property type="entry name" value="GPCRRHODOPSN"/>
</dbReference>
<dbReference type="PANTHER" id="PTHR24248">
    <property type="entry name" value="ADRENERGIC RECEPTOR-RELATED G-PROTEIN COUPLED RECEPTOR"/>
    <property type="match status" value="1"/>
</dbReference>
<evidence type="ECO:0000313" key="13">
    <source>
        <dbReference type="EMBL" id="WAQ97234.1"/>
    </source>
</evidence>
<reference evidence="13" key="1">
    <citation type="submission" date="2022-11" db="EMBL/GenBank/DDBJ databases">
        <title>Centuries of genome instability and evolution in soft-shell clam transmissible cancer (bioRxiv).</title>
        <authorList>
            <person name="Hart S.F.M."/>
            <person name="Yonemitsu M.A."/>
            <person name="Giersch R.M."/>
            <person name="Beal B.F."/>
            <person name="Arriagada G."/>
            <person name="Davis B.W."/>
            <person name="Ostrander E.A."/>
            <person name="Goff S.P."/>
            <person name="Metzger M.J."/>
        </authorList>
    </citation>
    <scope>NUCLEOTIDE SEQUENCE</scope>
    <source>
        <strain evidence="13">MELC-2E11</strain>
        <tissue evidence="13">Siphon/mantle</tissue>
    </source>
</reference>
<keyword evidence="14" id="KW-1185">Reference proteome</keyword>
<dbReference type="Pfam" id="PF00001">
    <property type="entry name" value="7tm_1"/>
    <property type="match status" value="1"/>
</dbReference>
<accession>A0ABY7DL54</accession>
<keyword evidence="3 9" id="KW-0812">Transmembrane</keyword>
<evidence type="ECO:0000256" key="5">
    <source>
        <dbReference type="ARBA" id="ARBA00023040"/>
    </source>
</evidence>
<evidence type="ECO:0000256" key="4">
    <source>
        <dbReference type="ARBA" id="ARBA00022989"/>
    </source>
</evidence>
<feature type="transmembrane region" description="Helical" evidence="10">
    <location>
        <begin position="339"/>
        <end position="356"/>
    </location>
</feature>
<name>A0ABY7DL54_MYAAR</name>
<dbReference type="InterPro" id="IPR000276">
    <property type="entry name" value="GPCR_Rhodpsn"/>
</dbReference>
<dbReference type="SMART" id="SM01381">
    <property type="entry name" value="7TM_GPCR_Srsx"/>
    <property type="match status" value="1"/>
</dbReference>
<dbReference type="Proteomes" id="UP001164746">
    <property type="component" value="Chromosome 2"/>
</dbReference>
<keyword evidence="6 10" id="KW-0472">Membrane</keyword>
<feature type="transmembrane region" description="Helical" evidence="10">
    <location>
        <begin position="26"/>
        <end position="50"/>
    </location>
</feature>
<dbReference type="Gene3D" id="1.20.1070.10">
    <property type="entry name" value="Rhodopsin 7-helix transmembrane proteins"/>
    <property type="match status" value="1"/>
</dbReference>
<evidence type="ECO:0000256" key="9">
    <source>
        <dbReference type="RuleBase" id="RU000688"/>
    </source>
</evidence>
<keyword evidence="8 9" id="KW-0807">Transducer</keyword>
<dbReference type="EMBL" id="CP111013">
    <property type="protein sequence ID" value="WAQ97234.1"/>
    <property type="molecule type" value="Genomic_DNA"/>
</dbReference>
<keyword evidence="2" id="KW-1003">Cell membrane</keyword>
<evidence type="ECO:0000313" key="14">
    <source>
        <dbReference type="Proteomes" id="UP001164746"/>
    </source>
</evidence>
<evidence type="ECO:0000259" key="11">
    <source>
        <dbReference type="PROSITE" id="PS50262"/>
    </source>
</evidence>
<proteinExistence type="inferred from homology"/>
<feature type="transmembrane region" description="Helical" evidence="10">
    <location>
        <begin position="175"/>
        <end position="200"/>
    </location>
</feature>
<evidence type="ECO:0000313" key="12">
    <source>
        <dbReference type="EMBL" id="WAQ97170.1"/>
    </source>
</evidence>
<comment type="subcellular location">
    <subcellularLocation>
        <location evidence="1">Cell membrane</location>
        <topology evidence="1">Multi-pass membrane protein</topology>
    </subcellularLocation>
</comment>
<gene>
    <name evidence="12" type="ORF">MAR_029860</name>
    <name evidence="13" type="ORF">MAR_029924</name>
</gene>
<feature type="domain" description="G-protein coupled receptors family 1 profile" evidence="11">
    <location>
        <begin position="42"/>
        <end position="354"/>
    </location>
</feature>
<evidence type="ECO:0000256" key="10">
    <source>
        <dbReference type="SAM" id="Phobius"/>
    </source>
</evidence>
<evidence type="ECO:0000256" key="2">
    <source>
        <dbReference type="ARBA" id="ARBA00022475"/>
    </source>
</evidence>
<dbReference type="InterPro" id="IPR017452">
    <property type="entry name" value="GPCR_Rhodpsn_7TM"/>
</dbReference>
<organism evidence="13 14">
    <name type="scientific">Mya arenaria</name>
    <name type="common">Soft-shell clam</name>
    <dbReference type="NCBI Taxonomy" id="6604"/>
    <lineage>
        <taxon>Eukaryota</taxon>
        <taxon>Metazoa</taxon>
        <taxon>Spiralia</taxon>
        <taxon>Lophotrochozoa</taxon>
        <taxon>Mollusca</taxon>
        <taxon>Bivalvia</taxon>
        <taxon>Autobranchia</taxon>
        <taxon>Heteroconchia</taxon>
        <taxon>Euheterodonta</taxon>
        <taxon>Imparidentia</taxon>
        <taxon>Neoheterodontei</taxon>
        <taxon>Myida</taxon>
        <taxon>Myoidea</taxon>
        <taxon>Myidae</taxon>
        <taxon>Mya</taxon>
    </lineage>
</organism>
<protein>
    <submittedName>
        <fullName evidence="13">ADA1A-like protein</fullName>
    </submittedName>
</protein>
<feature type="transmembrane region" description="Helical" evidence="10">
    <location>
        <begin position="142"/>
        <end position="159"/>
    </location>
</feature>
<feature type="transmembrane region" description="Helical" evidence="10">
    <location>
        <begin position="100"/>
        <end position="121"/>
    </location>
</feature>
<dbReference type="EMBL" id="CP111013">
    <property type="protein sequence ID" value="WAQ97170.1"/>
    <property type="molecule type" value="Genomic_DNA"/>
</dbReference>
<feature type="transmembrane region" description="Helical" evidence="10">
    <location>
        <begin position="299"/>
        <end position="319"/>
    </location>
</feature>
<feature type="non-terminal residue" evidence="13">
    <location>
        <position position="1"/>
    </location>
</feature>
<evidence type="ECO:0000256" key="6">
    <source>
        <dbReference type="ARBA" id="ARBA00023136"/>
    </source>
</evidence>
<dbReference type="CDD" id="cd14967">
    <property type="entry name" value="7tmA_amine_R-like"/>
    <property type="match status" value="1"/>
</dbReference>
<keyword evidence="4 10" id="KW-1133">Transmembrane helix</keyword>